<evidence type="ECO:0000259" key="10">
    <source>
        <dbReference type="Pfam" id="PF08801"/>
    </source>
</evidence>
<keyword evidence="12" id="KW-1185">Reference proteome</keyword>
<dbReference type="InterPro" id="IPR014908">
    <property type="entry name" value="Nucleoporin_Nup133/Nup155_N"/>
</dbReference>
<dbReference type="KEGG" id="val:VDBG_00258"/>
<dbReference type="OrthoDB" id="103454at2759"/>
<comment type="subcellular location">
    <subcellularLocation>
        <location evidence="1">Nucleus envelope</location>
    </subcellularLocation>
</comment>
<comment type="similarity">
    <text evidence="2">Belongs to the nucleoporin Nup133 family.</text>
</comment>
<dbReference type="GeneID" id="9528766"/>
<evidence type="ECO:0000313" key="12">
    <source>
        <dbReference type="Proteomes" id="UP000008698"/>
    </source>
</evidence>
<evidence type="ECO:0000256" key="5">
    <source>
        <dbReference type="ARBA" id="ARBA00022927"/>
    </source>
</evidence>
<evidence type="ECO:0000256" key="3">
    <source>
        <dbReference type="ARBA" id="ARBA00022448"/>
    </source>
</evidence>
<evidence type="ECO:0000256" key="4">
    <source>
        <dbReference type="ARBA" id="ARBA00022816"/>
    </source>
</evidence>
<dbReference type="HOGENOM" id="CLU_002493_0_0_1"/>
<name>C9S551_VERA1</name>
<feature type="region of interest" description="Disordered" evidence="8">
    <location>
        <begin position="1"/>
        <end position="56"/>
    </location>
</feature>
<protein>
    <recommendedName>
        <fullName evidence="13">Nucleoporin NUP133</fullName>
    </recommendedName>
</protein>
<evidence type="ECO:0000259" key="9">
    <source>
        <dbReference type="Pfam" id="PF03177"/>
    </source>
</evidence>
<dbReference type="EMBL" id="DS985214">
    <property type="protein sequence ID" value="EEY14151.1"/>
    <property type="molecule type" value="Genomic_DNA"/>
</dbReference>
<keyword evidence="7" id="KW-0539">Nucleus</keyword>
<keyword evidence="3" id="KW-0813">Transport</keyword>
<dbReference type="OMA" id="HVATLLW"/>
<proteinExistence type="inferred from homology"/>
<dbReference type="GO" id="GO:0000972">
    <property type="term" value="P:transcription-dependent tethering of RNA polymerase II gene DNA at nuclear periphery"/>
    <property type="evidence" value="ECO:0007669"/>
    <property type="project" value="TreeGrafter"/>
</dbReference>
<evidence type="ECO:0000256" key="7">
    <source>
        <dbReference type="ARBA" id="ARBA00023242"/>
    </source>
</evidence>
<dbReference type="Pfam" id="PF03177">
    <property type="entry name" value="Nucleoporin_C"/>
    <property type="match status" value="1"/>
</dbReference>
<keyword evidence="5" id="KW-0653">Protein transport</keyword>
<sequence>MFSPSQHEGGPATATRSRRRQRPLSSDNLVQAPKAKRQRLPLTEQTFQNPDVNAAPAAPETYEVKADKPAHLDARQDGFGFETNPLPKKELSVRAKKPKAADRATKGDGSVILTTNNAYTVSKLPALPDRIRVDATGKGSARAAFRNHHVADVEAGQQHGDIFSSGYAMSLNHTHAIVWPYTTPTQSPETFTFTLPYPSKHATEPLPLGSLVSPSASSTEPGLVVVMPVSGRITYWESISSAATLDFIRQQRHGVEGSIPGMSSGERVIQITNAESAGFVLAFTSGRLAYMSVRDTHGRPLVSVQFLRTSLASSTGGIFGSIRHAFTQPQGRGDIAAVRAERHMQPGERNIVAATLKGKLHAWKIHRGGNHDTVAEADVREDVINAIREVDPLSEDYHQDTFEVLDFAYVPRDMEEKYQDLSRLSNALASKDRDLQHLLLLVSLTKKKESHYSLVEVILSPKSASIGMVRPISSFKTLFAPVNPAQATRPRLYLPRPALVAFLVFDKAVVVASIGCPPESPDSQLQEDNHIIPPTYEDVISLSDNNLAEIVGSGYEEPLAAGKLHEDTKTHRHKTKNPATVLMVRGTGIIRLTTTEIDRFASDQPPKVNAKSKLEQAVFFGNKQDTPLNFDGRRGVQFPDTEMAEAAVELSQEILGSSSPHISTAPASLEEHLKSRTLALERLMFHLKVLKVNLDRSTRWKLLAAAEKMFVSSLLWKLHETFTQERAPNDKKDIMAEIVEFIHNSQKKVPNRSAGEVDRVRHWFVHDIEKMETFVAWGYEVIKYMYKDHILDDVRITRLIHEAIQLNLVSLRMALQYRKDKLAFYGLQEEDMEHGILRTMDDSLPEFWTGSRHIANNLRRLVELSHTWLDQYYPAKDKPKQPDPKLMERINTEMAPLTDCYLVALLEQCRWSATQHDSKMLQLSEQFNKIYDVDQNDKILALLRLGKWDESTSIAEKHRSWKALAVSLIEQIHGLRKEIDLAASAADIPALRSKAERKEAQIGVYFDKYGEAFAFPTYDILLESDSVQSVLDFAYDKHGYKTKFLRQKPELARISWINDIQEEKDIDHAAETLLDLGLSREQQVWNKKIELSLGKLALMAEAEQPSESSPGLFGSRRVNKLAVAKDEAKQEEQLDEIDNELAIIQIQDDLYKQIYPSASLAVDDSAALDLAMESHATNIPRKQKALNQVFENGMRRLLKHEALDAMTLIDMLTLVALKPETASEMQDPFYLALQVADHGLKSEELKMAKRLIWRRCYIRDDWMKLNDTQLKDDAQVQEALGETALFGALITGYHHQTLETPFHYIRPSEALGAFVDGPDRRFHDMDKPFREKLVQNSKEEDTLLRKYIDKARLEKWARSTAETAETEVAAYADEQTRAGAEQTDGDAETLDETPSSLRLNGSTNGTH</sequence>
<dbReference type="InterPro" id="IPR015943">
    <property type="entry name" value="WD40/YVTN_repeat-like_dom_sf"/>
</dbReference>
<evidence type="ECO:0000256" key="2">
    <source>
        <dbReference type="ARBA" id="ARBA00005569"/>
    </source>
</evidence>
<dbReference type="PANTHER" id="PTHR13405">
    <property type="entry name" value="NUCLEAR PORE COMPLEX PROTEIN NUP133"/>
    <property type="match status" value="1"/>
</dbReference>
<evidence type="ECO:0008006" key="13">
    <source>
        <dbReference type="Google" id="ProtNLM"/>
    </source>
</evidence>
<dbReference type="STRING" id="526221.C9S551"/>
<evidence type="ECO:0000256" key="8">
    <source>
        <dbReference type="SAM" id="MobiDB-lite"/>
    </source>
</evidence>
<reference evidence="12" key="1">
    <citation type="journal article" date="2011" name="PLoS Pathog.">
        <title>Comparative genomics yields insights into niche adaptation of plant vascular wilt pathogens.</title>
        <authorList>
            <person name="Klosterman S.J."/>
            <person name="Subbarao K.V."/>
            <person name="Kang S."/>
            <person name="Veronese P."/>
            <person name="Gold S.E."/>
            <person name="Thomma B.P.H.J."/>
            <person name="Chen Z."/>
            <person name="Henrissat B."/>
            <person name="Lee Y.-H."/>
            <person name="Park J."/>
            <person name="Garcia-Pedrajas M.D."/>
            <person name="Barbara D.J."/>
            <person name="Anchieta A."/>
            <person name="de Jonge R."/>
            <person name="Santhanam P."/>
            <person name="Maruthachalam K."/>
            <person name="Atallah Z."/>
            <person name="Amyotte S.G."/>
            <person name="Paz Z."/>
            <person name="Inderbitzin P."/>
            <person name="Hayes R.J."/>
            <person name="Heiman D.I."/>
            <person name="Young S."/>
            <person name="Zeng Q."/>
            <person name="Engels R."/>
            <person name="Galagan J."/>
            <person name="Cuomo C.A."/>
            <person name="Dobinson K.F."/>
            <person name="Ma L.-J."/>
        </authorList>
    </citation>
    <scope>NUCLEOTIDE SEQUENCE [LARGE SCALE GENOMIC DNA]</scope>
    <source>
        <strain evidence="12">VaMs.102 / ATCC MYA-4576 / FGSC 10136</strain>
    </source>
</reference>
<accession>C9S551</accession>
<feature type="compositionally biased region" description="Low complexity" evidence="8">
    <location>
        <begin position="1363"/>
        <end position="1372"/>
    </location>
</feature>
<dbReference type="Gene3D" id="2.130.10.10">
    <property type="entry name" value="YVTN repeat-like/Quinoprotein amine dehydrogenase"/>
    <property type="match status" value="1"/>
</dbReference>
<evidence type="ECO:0000256" key="1">
    <source>
        <dbReference type="ARBA" id="ARBA00004259"/>
    </source>
</evidence>
<dbReference type="InterPro" id="IPR037624">
    <property type="entry name" value="Nup133-like"/>
</dbReference>
<dbReference type="SUPFAM" id="SSF117289">
    <property type="entry name" value="Nucleoporin domain"/>
    <property type="match status" value="1"/>
</dbReference>
<dbReference type="GO" id="GO:0006606">
    <property type="term" value="P:protein import into nucleus"/>
    <property type="evidence" value="ECO:0007669"/>
    <property type="project" value="TreeGrafter"/>
</dbReference>
<dbReference type="Pfam" id="PF08801">
    <property type="entry name" value="Nucleoporin_N"/>
    <property type="match status" value="1"/>
</dbReference>
<keyword evidence="6" id="KW-0811">Translocation</keyword>
<feature type="domain" description="Nucleoporin Nup133/Nup155-like N-terminal" evidence="10">
    <location>
        <begin position="114"/>
        <end position="591"/>
    </location>
</feature>
<dbReference type="PANTHER" id="PTHR13405:SF11">
    <property type="entry name" value="NUCLEAR PORE COMPLEX PROTEIN NUP133"/>
    <property type="match status" value="1"/>
</dbReference>
<dbReference type="GO" id="GO:0016973">
    <property type="term" value="P:poly(A)+ mRNA export from nucleus"/>
    <property type="evidence" value="ECO:0007669"/>
    <property type="project" value="TreeGrafter"/>
</dbReference>
<dbReference type="eggNOG" id="KOG4121">
    <property type="taxonomic scope" value="Eukaryota"/>
</dbReference>
<feature type="domain" description="Nucleoporin Nup133/Nup155-like C-terminal" evidence="9">
    <location>
        <begin position="702"/>
        <end position="1358"/>
    </location>
</feature>
<dbReference type="GO" id="GO:0031080">
    <property type="term" value="C:nuclear pore outer ring"/>
    <property type="evidence" value="ECO:0007669"/>
    <property type="project" value="TreeGrafter"/>
</dbReference>
<dbReference type="FunFam" id="2.130.10.10:FF:001057">
    <property type="entry name" value="Nuclear pore complex subunit Nup133, putative"/>
    <property type="match status" value="1"/>
</dbReference>
<feature type="compositionally biased region" description="Polar residues" evidence="8">
    <location>
        <begin position="1392"/>
        <end position="1407"/>
    </location>
</feature>
<gene>
    <name evidence="11" type="ORF">VDBG_00258</name>
</gene>
<dbReference type="Gene3D" id="1.20.58.1380">
    <property type="match status" value="1"/>
</dbReference>
<dbReference type="Proteomes" id="UP000008698">
    <property type="component" value="Unassembled WGS sequence"/>
</dbReference>
<dbReference type="GO" id="GO:0017056">
    <property type="term" value="F:structural constituent of nuclear pore"/>
    <property type="evidence" value="ECO:0007669"/>
    <property type="project" value="InterPro"/>
</dbReference>
<evidence type="ECO:0000256" key="6">
    <source>
        <dbReference type="ARBA" id="ARBA00023010"/>
    </source>
</evidence>
<dbReference type="RefSeq" id="XP_003008577.1">
    <property type="nucleotide sequence ID" value="XM_003008531.1"/>
</dbReference>
<dbReference type="InterPro" id="IPR007187">
    <property type="entry name" value="Nucleoporin_Nup133/Nup155_C"/>
</dbReference>
<keyword evidence="4" id="KW-0509">mRNA transport</keyword>
<evidence type="ECO:0000313" key="11">
    <source>
        <dbReference type="EMBL" id="EEY14151.1"/>
    </source>
</evidence>
<feature type="region of interest" description="Disordered" evidence="8">
    <location>
        <begin position="1363"/>
        <end position="1407"/>
    </location>
</feature>
<organism evidence="12">
    <name type="scientific">Verticillium alfalfae (strain VaMs.102 / ATCC MYA-4576 / FGSC 10136)</name>
    <name type="common">Verticillium wilt of alfalfa</name>
    <name type="synonym">Verticillium albo-atrum</name>
    <dbReference type="NCBI Taxonomy" id="526221"/>
    <lineage>
        <taxon>Eukaryota</taxon>
        <taxon>Fungi</taxon>
        <taxon>Dikarya</taxon>
        <taxon>Ascomycota</taxon>
        <taxon>Pezizomycotina</taxon>
        <taxon>Sordariomycetes</taxon>
        <taxon>Hypocreomycetidae</taxon>
        <taxon>Glomerellales</taxon>
        <taxon>Plectosphaerellaceae</taxon>
        <taxon>Verticillium</taxon>
    </lineage>
</organism>